<dbReference type="AlphaFoldDB" id="A0A2G9H9L0"/>
<dbReference type="GO" id="GO:0005634">
    <property type="term" value="C:nucleus"/>
    <property type="evidence" value="ECO:0007669"/>
    <property type="project" value="UniProtKB-SubCell"/>
</dbReference>
<dbReference type="InterPro" id="IPR046341">
    <property type="entry name" value="SET_dom_sf"/>
</dbReference>
<dbReference type="InterPro" id="IPR003105">
    <property type="entry name" value="SRA_YDG"/>
</dbReference>
<evidence type="ECO:0000256" key="9">
    <source>
        <dbReference type="SAM" id="MobiDB-lite"/>
    </source>
</evidence>
<evidence type="ECO:0000256" key="3">
    <source>
        <dbReference type="ARBA" id="ARBA00022603"/>
    </source>
</evidence>
<reference evidence="15" key="1">
    <citation type="journal article" date="2018" name="Gigascience">
        <title>Genome assembly of the Pink Ipe (Handroanthus impetiginosus, Bignoniaceae), a highly valued, ecologically keystone Neotropical timber forest tree.</title>
        <authorList>
            <person name="Silva-Junior O.B."/>
            <person name="Grattapaglia D."/>
            <person name="Novaes E."/>
            <person name="Collevatti R.G."/>
        </authorList>
    </citation>
    <scope>NUCLEOTIDE SEQUENCE [LARGE SCALE GENOMIC DNA]</scope>
    <source>
        <strain evidence="15">cv. UFG-1</strain>
    </source>
</reference>
<feature type="domain" description="Post-SET" evidence="12">
    <location>
        <begin position="1070"/>
        <end position="1086"/>
    </location>
</feature>
<keyword evidence="4 14" id="KW-0808">Transferase</keyword>
<feature type="domain" description="SET" evidence="10">
    <location>
        <begin position="920"/>
        <end position="1056"/>
    </location>
</feature>
<organism evidence="14 15">
    <name type="scientific">Handroanthus impetiginosus</name>
    <dbReference type="NCBI Taxonomy" id="429701"/>
    <lineage>
        <taxon>Eukaryota</taxon>
        <taxon>Viridiplantae</taxon>
        <taxon>Streptophyta</taxon>
        <taxon>Embryophyta</taxon>
        <taxon>Tracheophyta</taxon>
        <taxon>Spermatophyta</taxon>
        <taxon>Magnoliopsida</taxon>
        <taxon>eudicotyledons</taxon>
        <taxon>Gunneridae</taxon>
        <taxon>Pentapetalae</taxon>
        <taxon>asterids</taxon>
        <taxon>lamiids</taxon>
        <taxon>Lamiales</taxon>
        <taxon>Bignoniaceae</taxon>
        <taxon>Crescentiina</taxon>
        <taxon>Tabebuia alliance</taxon>
        <taxon>Handroanthus</taxon>
    </lineage>
</organism>
<evidence type="ECO:0000259" key="12">
    <source>
        <dbReference type="PROSITE" id="PS50868"/>
    </source>
</evidence>
<dbReference type="GO" id="GO:0005694">
    <property type="term" value="C:chromosome"/>
    <property type="evidence" value="ECO:0007669"/>
    <property type="project" value="UniProtKB-SubCell"/>
</dbReference>
<dbReference type="PROSITE" id="PS51015">
    <property type="entry name" value="YDG"/>
    <property type="match status" value="1"/>
</dbReference>
<feature type="region of interest" description="Disordered" evidence="9">
    <location>
        <begin position="94"/>
        <end position="125"/>
    </location>
</feature>
<dbReference type="Gene3D" id="2.30.280.10">
    <property type="entry name" value="SRA-YDG"/>
    <property type="match status" value="1"/>
</dbReference>
<dbReference type="PANTHER" id="PTHR45660:SF46">
    <property type="entry name" value="HISTONE-LYSINE N-METHYLTRANSFERASE, H3 LYSINE-9 SPECIFIC SUVH6"/>
    <property type="match status" value="1"/>
</dbReference>
<dbReference type="InterPro" id="IPR025794">
    <property type="entry name" value="H3-K9-MeTrfase_plant"/>
</dbReference>
<keyword evidence="15" id="KW-1185">Reference proteome</keyword>
<evidence type="ECO:0000259" key="11">
    <source>
        <dbReference type="PROSITE" id="PS50867"/>
    </source>
</evidence>
<evidence type="ECO:0000313" key="15">
    <source>
        <dbReference type="Proteomes" id="UP000231279"/>
    </source>
</evidence>
<dbReference type="EC" id="2.1.1.43" evidence="14"/>
<dbReference type="InterPro" id="IPR015947">
    <property type="entry name" value="PUA-like_sf"/>
</dbReference>
<dbReference type="SUPFAM" id="SSF88697">
    <property type="entry name" value="PUA domain-like"/>
    <property type="match status" value="1"/>
</dbReference>
<dbReference type="InterPro" id="IPR001214">
    <property type="entry name" value="SET_dom"/>
</dbReference>
<evidence type="ECO:0000313" key="14">
    <source>
        <dbReference type="EMBL" id="PIN14204.1"/>
    </source>
</evidence>
<dbReference type="PROSITE" id="PS50280">
    <property type="entry name" value="SET"/>
    <property type="match status" value="1"/>
</dbReference>
<evidence type="ECO:0000256" key="2">
    <source>
        <dbReference type="ARBA" id="ARBA00022454"/>
    </source>
</evidence>
<dbReference type="OrthoDB" id="5792673at2759"/>
<dbReference type="EMBL" id="NKXS01002327">
    <property type="protein sequence ID" value="PIN14204.1"/>
    <property type="molecule type" value="Genomic_DNA"/>
</dbReference>
<dbReference type="PROSITE" id="PS50867">
    <property type="entry name" value="PRE_SET"/>
    <property type="match status" value="1"/>
</dbReference>
<dbReference type="Pfam" id="PF02182">
    <property type="entry name" value="SAD_SRA"/>
    <property type="match status" value="1"/>
</dbReference>
<sequence>MMETGPLRIQLPKEVECHRHEAISNVVEVEGAGSLDTMVGKVTTTIIDGFSNDVNELITETEPIGVGELNEMITDSSNKDTEVGGQLMLKESNAVSPPENKKLLLGGSQALSSSTSSRPKDKYRQRRVSAVRNFPPNCGRSVPLLTVDEKEMVSSGNGLLDRTEKIELEPVAIILRNILEGGVIGEETSQKEFLDGLVDIPAREETTEASNDGAGSGHLGEETEIAVKGRFMDSGECNRGQHHSNIEKTEAREAVPRSGTASKAVVDTSIGKTGRTVGKEIVVYSPGTDFSSGKELHREVVHGLMAAPHCPWRKGKVALKNSDGRASGLKVGQQNSSRLSRAVASDGNLKADCSVGKSLEIAFPDSHDADGRPGSLAFKAEEDSSAYDECVTQITSISMFRAVDNSDNDFSGSLGKDIVVYSPRKNNEMNPSHSTFSSVDEVDREFVHGLMAAPYCPWRKGKTDASNTDGGMSGENKRKKISSWRRKAKAVARKSNPKAKFSRLPSKKHEEIHMSNDAGESPGALMLADDGHSNGGDLSPYSPATPTQQDCEVSLPPCVPDGSGHGDARSGVRDTLRLFHFTYRKLLQKEEANTLPEEEGKSKQSGKKLKRIDLLTAKEIKAKGKEVNTEKQILGQVPGVEVGDEFQYRVELALVGIHRLYQAGIDWMKLNGVPVATSIVASGGYADDMENADVLIYSGQGGNVIGKGKEPEDQKLDRGNLALNNSISAETPVRVVRGWKDTKIVDPLDPKPKTVTTYVYDGLYTVKHCWTEKGPRGKQVFKFELRRNPGQPELAWKELKKSSKSKFRPGVCVADISEGKEHLPICAVNTRDDEKPPPFTYTSKMIYPDWYNPIPPAGCDCTGRCTDSRKCRCAVRNGGEIPYNRNGAIVESKPLVYECGPHCQCPPSCYNRVSQRGIRFQLEIFMTESRGWGVRPLASIPSGSFICEYAGELLEDKEAEKRVGSDEYLFDIGQNYVDSSHTPEDQALSAELVEEGGYTIDAFQFGNIGRFINHSCSPNLYAQNVIYDNDDRRMPHVMFFAAENIPPLQELTYHYNYCVDEIRDSNGNIKVKKCYCGTAVCTGRMY</sequence>
<dbReference type="GO" id="GO:0008270">
    <property type="term" value="F:zinc ion binding"/>
    <property type="evidence" value="ECO:0007669"/>
    <property type="project" value="InterPro"/>
</dbReference>
<feature type="domain" description="Pre-SET" evidence="11">
    <location>
        <begin position="857"/>
        <end position="917"/>
    </location>
</feature>
<comment type="caution">
    <text evidence="14">The sequence shown here is derived from an EMBL/GenBank/DDBJ whole genome shotgun (WGS) entry which is preliminary data.</text>
</comment>
<accession>A0A2G9H9L0</accession>
<dbReference type="InterPro" id="IPR007728">
    <property type="entry name" value="Pre-SET_dom"/>
</dbReference>
<dbReference type="PROSITE" id="PS51575">
    <property type="entry name" value="SAM_MT43_SUVAR39_2"/>
    <property type="match status" value="1"/>
</dbReference>
<name>A0A2G9H9L0_9LAMI</name>
<feature type="compositionally biased region" description="Low complexity" evidence="9">
    <location>
        <begin position="103"/>
        <end position="117"/>
    </location>
</feature>
<dbReference type="GO" id="GO:0003690">
    <property type="term" value="F:double-stranded DNA binding"/>
    <property type="evidence" value="ECO:0007669"/>
    <property type="project" value="TreeGrafter"/>
</dbReference>
<evidence type="ECO:0000256" key="7">
    <source>
        <dbReference type="ARBA" id="ARBA00023242"/>
    </source>
</evidence>
<feature type="domain" description="YDG" evidence="13">
    <location>
        <begin position="635"/>
        <end position="787"/>
    </location>
</feature>
<evidence type="ECO:0000256" key="4">
    <source>
        <dbReference type="ARBA" id="ARBA00022679"/>
    </source>
</evidence>
<dbReference type="InterPro" id="IPR051357">
    <property type="entry name" value="H3K9_HMTase_SUVAR3-9"/>
</dbReference>
<dbReference type="PANTHER" id="PTHR45660">
    <property type="entry name" value="HISTONE-LYSINE N-METHYLTRANSFERASE SETMAR"/>
    <property type="match status" value="1"/>
</dbReference>
<keyword evidence="2" id="KW-0158">Chromosome</keyword>
<evidence type="ECO:0000256" key="6">
    <source>
        <dbReference type="ARBA" id="ARBA00022853"/>
    </source>
</evidence>
<keyword evidence="7 8" id="KW-0539">Nucleus</keyword>
<dbReference type="SUPFAM" id="SSF82199">
    <property type="entry name" value="SET domain"/>
    <property type="match status" value="1"/>
</dbReference>
<dbReference type="PROSITE" id="PS50868">
    <property type="entry name" value="POST_SET"/>
    <property type="match status" value="1"/>
</dbReference>
<protein>
    <submittedName>
        <fullName evidence="14">Histone H3 (Lys9) methyltransferase SUV39H1/Clr4, required for transcriptional silencing</fullName>
        <ecNumber evidence="14">2.1.1.43</ecNumber>
    </submittedName>
</protein>
<dbReference type="STRING" id="429701.A0A2G9H9L0"/>
<keyword evidence="6" id="KW-0156">Chromatin regulator</keyword>
<dbReference type="Gene3D" id="2.170.270.10">
    <property type="entry name" value="SET domain"/>
    <property type="match status" value="1"/>
</dbReference>
<dbReference type="Pfam" id="PF05033">
    <property type="entry name" value="Pre-SET"/>
    <property type="match status" value="1"/>
</dbReference>
<evidence type="ECO:0000259" key="10">
    <source>
        <dbReference type="PROSITE" id="PS50280"/>
    </source>
</evidence>
<keyword evidence="3 14" id="KW-0489">Methyltransferase</keyword>
<evidence type="ECO:0000256" key="8">
    <source>
        <dbReference type="PROSITE-ProRule" id="PRU00358"/>
    </source>
</evidence>
<evidence type="ECO:0000256" key="1">
    <source>
        <dbReference type="ARBA" id="ARBA00004286"/>
    </source>
</evidence>
<dbReference type="SMART" id="SM00317">
    <property type="entry name" value="SET"/>
    <property type="match status" value="1"/>
</dbReference>
<comment type="subcellular location">
    <subcellularLocation>
        <location evidence="1">Chromosome</location>
    </subcellularLocation>
    <subcellularLocation>
        <location evidence="8">Nucleus</location>
    </subcellularLocation>
</comment>
<dbReference type="InterPro" id="IPR036987">
    <property type="entry name" value="SRA-YDG_sf"/>
</dbReference>
<dbReference type="SMART" id="SM00468">
    <property type="entry name" value="PreSET"/>
    <property type="match status" value="1"/>
</dbReference>
<gene>
    <name evidence="14" type="ORF">CDL12_13158</name>
</gene>
<evidence type="ECO:0000259" key="13">
    <source>
        <dbReference type="PROSITE" id="PS51015"/>
    </source>
</evidence>
<keyword evidence="5" id="KW-0949">S-adenosyl-L-methionine</keyword>
<dbReference type="GO" id="GO:0032259">
    <property type="term" value="P:methylation"/>
    <property type="evidence" value="ECO:0007669"/>
    <property type="project" value="UniProtKB-KW"/>
</dbReference>
<dbReference type="GO" id="GO:0042054">
    <property type="term" value="F:histone methyltransferase activity"/>
    <property type="evidence" value="ECO:0007669"/>
    <property type="project" value="InterPro"/>
</dbReference>
<dbReference type="InterPro" id="IPR003616">
    <property type="entry name" value="Post-SET_dom"/>
</dbReference>
<proteinExistence type="predicted"/>
<dbReference type="SMART" id="SM00466">
    <property type="entry name" value="SRA"/>
    <property type="match status" value="1"/>
</dbReference>
<evidence type="ECO:0000256" key="5">
    <source>
        <dbReference type="ARBA" id="ARBA00022691"/>
    </source>
</evidence>
<dbReference type="Proteomes" id="UP000231279">
    <property type="component" value="Unassembled WGS sequence"/>
</dbReference>
<dbReference type="Pfam" id="PF00856">
    <property type="entry name" value="SET"/>
    <property type="match status" value="1"/>
</dbReference>
<feature type="region of interest" description="Disordered" evidence="9">
    <location>
        <begin position="464"/>
        <end position="483"/>
    </location>
</feature>